<gene>
    <name evidence="1" type="ORF">D3H65_10645</name>
</gene>
<dbReference type="SUPFAM" id="SSF82171">
    <property type="entry name" value="DPP6 N-terminal domain-like"/>
    <property type="match status" value="1"/>
</dbReference>
<evidence type="ECO:0000313" key="2">
    <source>
        <dbReference type="Proteomes" id="UP000263900"/>
    </source>
</evidence>
<dbReference type="Pfam" id="PF07676">
    <property type="entry name" value="PD40"/>
    <property type="match status" value="3"/>
</dbReference>
<dbReference type="InterPro" id="IPR011042">
    <property type="entry name" value="6-blade_b-propeller_TolB-like"/>
</dbReference>
<reference evidence="1 2" key="1">
    <citation type="submission" date="2018-09" db="EMBL/GenBank/DDBJ databases">
        <title>Genome sequencing of strain 6GH32-13.</title>
        <authorList>
            <person name="Weon H.-Y."/>
            <person name="Heo J."/>
            <person name="Kwon S.-W."/>
        </authorList>
    </citation>
    <scope>NUCLEOTIDE SEQUENCE [LARGE SCALE GENOMIC DNA]</scope>
    <source>
        <strain evidence="1 2">5GH32-13</strain>
    </source>
</reference>
<sequence>MVPAGLKAPVMGYLYRKHPTMYFLRTTAALACLTVIGLFSRCSPMPSGPVIAYPSPAPDTAALPFMPGIVCSDSLDFNAAFSPDLQSFYFTRRLKKWVMLVTHYDGTKWTEPVRAPFADTRYAEADATFGPDGAVYFISNRPKRAGDSSGDYDIWRKRPLANGSWSEAENVTAINSDSTEYYISFAANGNLYFASFRRGGMGEGDIYVSKWVNGQYTKPENLGPAINSPLTEHDPCVSPQEDYLVFTAADRKEGFGEADLYGAKRTGQKWCTAMNLGSRVNTPTYEYCSYFSPDGQYFFFSSNFDVKWVKASAIRDDIDKLCK</sequence>
<dbReference type="Gene3D" id="2.120.10.30">
    <property type="entry name" value="TolB, C-terminal domain"/>
    <property type="match status" value="1"/>
</dbReference>
<dbReference type="KEGG" id="pseg:D3H65_10645"/>
<dbReference type="InterPro" id="IPR011659">
    <property type="entry name" value="WD40"/>
</dbReference>
<accession>A0A3B7MNA0</accession>
<keyword evidence="2" id="KW-1185">Reference proteome</keyword>
<dbReference type="AlphaFoldDB" id="A0A3B7MNA0"/>
<protein>
    <recommendedName>
        <fullName evidence="3">Exo-alpha-sialidase</fullName>
    </recommendedName>
</protein>
<dbReference type="EMBL" id="CP032157">
    <property type="protein sequence ID" value="AXY74406.1"/>
    <property type="molecule type" value="Genomic_DNA"/>
</dbReference>
<name>A0A3B7MNA0_9BACT</name>
<evidence type="ECO:0008006" key="3">
    <source>
        <dbReference type="Google" id="ProtNLM"/>
    </source>
</evidence>
<organism evidence="1 2">
    <name type="scientific">Paraflavitalea soli</name>
    <dbReference type="NCBI Taxonomy" id="2315862"/>
    <lineage>
        <taxon>Bacteria</taxon>
        <taxon>Pseudomonadati</taxon>
        <taxon>Bacteroidota</taxon>
        <taxon>Chitinophagia</taxon>
        <taxon>Chitinophagales</taxon>
        <taxon>Chitinophagaceae</taxon>
        <taxon>Paraflavitalea</taxon>
    </lineage>
</organism>
<proteinExistence type="predicted"/>
<evidence type="ECO:0000313" key="1">
    <source>
        <dbReference type="EMBL" id="AXY74406.1"/>
    </source>
</evidence>
<dbReference type="Proteomes" id="UP000263900">
    <property type="component" value="Chromosome"/>
</dbReference>
<dbReference type="OrthoDB" id="8432779at2"/>